<reference evidence="1 2" key="1">
    <citation type="submission" date="2019-10" db="EMBL/GenBank/DDBJ databases">
        <title>Assembly and Annotation for the nematode Trichostrongylus colubriformis.</title>
        <authorList>
            <person name="Martin J."/>
        </authorList>
    </citation>
    <scope>NUCLEOTIDE SEQUENCE [LARGE SCALE GENOMIC DNA]</scope>
    <source>
        <strain evidence="1">G859</strain>
        <tissue evidence="1">Whole worm</tissue>
    </source>
</reference>
<keyword evidence="2" id="KW-1185">Reference proteome</keyword>
<dbReference type="Proteomes" id="UP001331761">
    <property type="component" value="Unassembled WGS sequence"/>
</dbReference>
<dbReference type="AlphaFoldDB" id="A0AAN8FPV7"/>
<dbReference type="EMBL" id="WIXE01021576">
    <property type="protein sequence ID" value="KAK5968258.1"/>
    <property type="molecule type" value="Genomic_DNA"/>
</dbReference>
<accession>A0AAN8FPV7</accession>
<evidence type="ECO:0000313" key="1">
    <source>
        <dbReference type="EMBL" id="KAK5968258.1"/>
    </source>
</evidence>
<name>A0AAN8FPV7_TRICO</name>
<organism evidence="1 2">
    <name type="scientific">Trichostrongylus colubriformis</name>
    <name type="common">Black scour worm</name>
    <dbReference type="NCBI Taxonomy" id="6319"/>
    <lineage>
        <taxon>Eukaryota</taxon>
        <taxon>Metazoa</taxon>
        <taxon>Ecdysozoa</taxon>
        <taxon>Nematoda</taxon>
        <taxon>Chromadorea</taxon>
        <taxon>Rhabditida</taxon>
        <taxon>Rhabditina</taxon>
        <taxon>Rhabditomorpha</taxon>
        <taxon>Strongyloidea</taxon>
        <taxon>Trichostrongylidae</taxon>
        <taxon>Trichostrongylus</taxon>
    </lineage>
</organism>
<sequence length="75" mass="8847">MGVDGFIFWSTSNDMTDRCKPIPKYFETTLGPFVQDVVHGKLGLRAKFYEPKRVWKFEEVCPRHVLNKYETNSNF</sequence>
<dbReference type="Gene3D" id="3.20.20.70">
    <property type="entry name" value="Aldolase class I"/>
    <property type="match status" value="1"/>
</dbReference>
<dbReference type="InterPro" id="IPR013785">
    <property type="entry name" value="Aldolase_TIM"/>
</dbReference>
<proteinExistence type="predicted"/>
<evidence type="ECO:0000313" key="2">
    <source>
        <dbReference type="Proteomes" id="UP001331761"/>
    </source>
</evidence>
<protein>
    <recommendedName>
        <fullName evidence="3">Hyaluronidase</fullName>
    </recommendedName>
</protein>
<evidence type="ECO:0008006" key="3">
    <source>
        <dbReference type="Google" id="ProtNLM"/>
    </source>
</evidence>
<comment type="caution">
    <text evidence="1">The sequence shown here is derived from an EMBL/GenBank/DDBJ whole genome shotgun (WGS) entry which is preliminary data.</text>
</comment>
<gene>
    <name evidence="1" type="ORF">GCK32_011387</name>
</gene>